<evidence type="ECO:0000313" key="3">
    <source>
        <dbReference type="EMBL" id="MFI7589148.1"/>
    </source>
</evidence>
<dbReference type="InterPro" id="IPR007391">
    <property type="entry name" value="Vancomycin_resist_VanW"/>
</dbReference>
<dbReference type="RefSeq" id="WP_398283549.1">
    <property type="nucleotide sequence ID" value="NZ_JBITLV010000006.1"/>
</dbReference>
<reference evidence="3 4" key="1">
    <citation type="submission" date="2024-10" db="EMBL/GenBank/DDBJ databases">
        <title>The Natural Products Discovery Center: Release of the First 8490 Sequenced Strains for Exploring Actinobacteria Biosynthetic Diversity.</title>
        <authorList>
            <person name="Kalkreuter E."/>
            <person name="Kautsar S.A."/>
            <person name="Yang D."/>
            <person name="Bader C.D."/>
            <person name="Teijaro C.N."/>
            <person name="Fluegel L."/>
            <person name="Davis C.M."/>
            <person name="Simpson J.R."/>
            <person name="Lauterbach L."/>
            <person name="Steele A.D."/>
            <person name="Gui C."/>
            <person name="Meng S."/>
            <person name="Li G."/>
            <person name="Viehrig K."/>
            <person name="Ye F."/>
            <person name="Su P."/>
            <person name="Kiefer A.F."/>
            <person name="Nichols A."/>
            <person name="Cepeda A.J."/>
            <person name="Yan W."/>
            <person name="Fan B."/>
            <person name="Jiang Y."/>
            <person name="Adhikari A."/>
            <person name="Zheng C.-J."/>
            <person name="Schuster L."/>
            <person name="Cowan T.M."/>
            <person name="Smanski M.J."/>
            <person name="Chevrette M.G."/>
            <person name="De Carvalho L.P.S."/>
            <person name="Shen B."/>
        </authorList>
    </citation>
    <scope>NUCLEOTIDE SEQUENCE [LARGE SCALE GENOMIC DNA]</scope>
    <source>
        <strain evidence="3 4">NPDC049639</strain>
    </source>
</reference>
<accession>A0ABW8AT51</accession>
<proteinExistence type="predicted"/>
<evidence type="ECO:0000313" key="4">
    <source>
        <dbReference type="Proteomes" id="UP001612915"/>
    </source>
</evidence>
<comment type="caution">
    <text evidence="3">The sequence shown here is derived from an EMBL/GenBank/DDBJ whole genome shotgun (WGS) entry which is preliminary data.</text>
</comment>
<dbReference type="InterPro" id="IPR052913">
    <property type="entry name" value="Glycopeptide_resist_protein"/>
</dbReference>
<keyword evidence="4" id="KW-1185">Reference proteome</keyword>
<sequence length="473" mass="50235">MSADVDPEPQGQPAGDEPQEDLDEAVLEVAEDDAVGDGPHESELFESAGHRRRRRAVQAAAGVVFLMVLGVGGAAAFSALRGEVMPGTRVAGVNVGGMDEAEARRTVAGAVRGTVEKTVTLTVGTIGTEQVDPATIGIRLDVDATVDKLLDLGAGDLFSPVRALLGHRTDVEPVLDVDPQAGRAELTKQLAGYQRVAHEAELKTPKPKPLLLDKGTTSWTARDADVSYEPAEGGRSVDVGAAFSAVRAAVEKRSGTATVAVRETEPKVDDSQAERVDQLIGTFTTEHPCCQARVTNIHRMAELVDGTVVAPGAKFSLNQKVGRRTTQNGFVYAPAIADGEHVEQVGGGVSQFSTTLFNAVWFAGLRSDAHQPHSQYISRYPPGREATLDYDTIQNIFTNTTDTPVVIRTATTATSVTVALYGHTGERTVTSTTGPRIPRENGGFSIYVTRRIEDDGTVVGTERIGWGYQPTAP</sequence>
<keyword evidence="2" id="KW-0812">Transmembrane</keyword>
<feature type="region of interest" description="Disordered" evidence="1">
    <location>
        <begin position="1"/>
        <end position="51"/>
    </location>
</feature>
<organism evidence="3 4">
    <name type="scientific">Spongisporangium articulatum</name>
    <dbReference type="NCBI Taxonomy" id="3362603"/>
    <lineage>
        <taxon>Bacteria</taxon>
        <taxon>Bacillati</taxon>
        <taxon>Actinomycetota</taxon>
        <taxon>Actinomycetes</taxon>
        <taxon>Kineosporiales</taxon>
        <taxon>Kineosporiaceae</taxon>
        <taxon>Spongisporangium</taxon>
    </lineage>
</organism>
<feature type="compositionally biased region" description="Acidic residues" evidence="1">
    <location>
        <begin position="17"/>
        <end position="35"/>
    </location>
</feature>
<dbReference type="EMBL" id="JBITLV010000006">
    <property type="protein sequence ID" value="MFI7589148.1"/>
    <property type="molecule type" value="Genomic_DNA"/>
</dbReference>
<keyword evidence="2" id="KW-0472">Membrane</keyword>
<keyword evidence="2" id="KW-1133">Transmembrane helix</keyword>
<name>A0ABW8AT51_9ACTN</name>
<protein>
    <submittedName>
        <fullName evidence="3">VanW family protein</fullName>
    </submittedName>
</protein>
<feature type="transmembrane region" description="Helical" evidence="2">
    <location>
        <begin position="59"/>
        <end position="80"/>
    </location>
</feature>
<evidence type="ECO:0000256" key="2">
    <source>
        <dbReference type="SAM" id="Phobius"/>
    </source>
</evidence>
<evidence type="ECO:0000256" key="1">
    <source>
        <dbReference type="SAM" id="MobiDB-lite"/>
    </source>
</evidence>
<dbReference type="PANTHER" id="PTHR35788">
    <property type="entry name" value="EXPORTED PROTEIN-RELATED"/>
    <property type="match status" value="1"/>
</dbReference>
<dbReference type="Pfam" id="PF04294">
    <property type="entry name" value="VanW"/>
    <property type="match status" value="1"/>
</dbReference>
<dbReference type="Proteomes" id="UP001612915">
    <property type="component" value="Unassembled WGS sequence"/>
</dbReference>
<gene>
    <name evidence="3" type="ORF">ACIB24_18955</name>
</gene>
<dbReference type="PANTHER" id="PTHR35788:SF1">
    <property type="entry name" value="EXPORTED PROTEIN"/>
    <property type="match status" value="1"/>
</dbReference>